<dbReference type="KEGG" id="sste:SAMEA4384403_1998"/>
<organism evidence="1 2">
    <name type="scientific">Mammaliicoccus stepanovicii</name>
    <dbReference type="NCBI Taxonomy" id="643214"/>
    <lineage>
        <taxon>Bacteria</taxon>
        <taxon>Bacillati</taxon>
        <taxon>Bacillota</taxon>
        <taxon>Bacilli</taxon>
        <taxon>Bacillales</taxon>
        <taxon>Staphylococcaceae</taxon>
        <taxon>Mammaliicoccus</taxon>
    </lineage>
</organism>
<reference evidence="1 2" key="1">
    <citation type="submission" date="2017-06" db="EMBL/GenBank/DDBJ databases">
        <authorList>
            <consortium name="Pathogen Informatics"/>
        </authorList>
    </citation>
    <scope>NUCLEOTIDE SEQUENCE [LARGE SCALE GENOMIC DNA]</scope>
    <source>
        <strain evidence="1 2">NCTC13839</strain>
    </source>
</reference>
<sequence>MSGNYKIIINVVEDVSDELLYLSQRLYDCKNQNETCIESEIQILKKCLSQLESFNRKSMSLDKVEM</sequence>
<protein>
    <submittedName>
        <fullName evidence="1">Uncharacterized protein</fullName>
    </submittedName>
</protein>
<dbReference type="Proteomes" id="UP000242084">
    <property type="component" value="Chromosome 1"/>
</dbReference>
<accession>A0A239ZWV7</accession>
<dbReference type="EMBL" id="LT906462">
    <property type="protein sequence ID" value="SNV75294.1"/>
    <property type="molecule type" value="Genomic_DNA"/>
</dbReference>
<keyword evidence="2" id="KW-1185">Reference proteome</keyword>
<proteinExistence type="predicted"/>
<evidence type="ECO:0000313" key="1">
    <source>
        <dbReference type="EMBL" id="SNV75294.1"/>
    </source>
</evidence>
<name>A0A239ZWV7_9STAP</name>
<gene>
    <name evidence="1" type="ORF">SAMEA4384403_01998</name>
</gene>
<evidence type="ECO:0000313" key="2">
    <source>
        <dbReference type="Proteomes" id="UP000242084"/>
    </source>
</evidence>
<dbReference type="AlphaFoldDB" id="A0A239ZWV7"/>